<dbReference type="InterPro" id="IPR010385">
    <property type="entry name" value="DUF982"/>
</dbReference>
<evidence type="ECO:0008006" key="7">
    <source>
        <dbReference type="Google" id="ProtNLM"/>
    </source>
</evidence>
<reference evidence="4 5" key="1">
    <citation type="submission" date="2020-08" db="EMBL/GenBank/DDBJ databases">
        <title>Genomic Encyclopedia of Type Strains, Phase IV (KMG-V): Genome sequencing to study the core and pangenomes of soil and plant-associated prokaryotes.</title>
        <authorList>
            <person name="Whitman W."/>
        </authorList>
    </citation>
    <scope>NUCLEOTIDE SEQUENCE [LARGE SCALE GENOMIC DNA]</scope>
    <source>
        <strain evidence="2 5">SEMIA 444</strain>
        <strain evidence="1 4">SEMIA 448</strain>
        <strain evidence="3 6">SEMIA 452</strain>
    </source>
</reference>
<dbReference type="Proteomes" id="UP000520770">
    <property type="component" value="Unassembled WGS sequence"/>
</dbReference>
<dbReference type="EMBL" id="JACIHM010000001">
    <property type="protein sequence ID" value="MBB4444522.1"/>
    <property type="molecule type" value="Genomic_DNA"/>
</dbReference>
<evidence type="ECO:0000313" key="5">
    <source>
        <dbReference type="Proteomes" id="UP000524535"/>
    </source>
</evidence>
<dbReference type="Proteomes" id="UP000576087">
    <property type="component" value="Unassembled WGS sequence"/>
</dbReference>
<name>A0A7W6UUC0_9HYPH</name>
<evidence type="ECO:0000313" key="3">
    <source>
        <dbReference type="EMBL" id="MBB4444522.1"/>
    </source>
</evidence>
<evidence type="ECO:0000313" key="1">
    <source>
        <dbReference type="EMBL" id="MBB4347771.1"/>
    </source>
</evidence>
<keyword evidence="5" id="KW-1185">Reference proteome</keyword>
<dbReference type="RefSeq" id="WP_148148799.1">
    <property type="nucleotide sequence ID" value="NZ_JACIGW010000001.1"/>
</dbReference>
<dbReference type="Proteomes" id="UP000524535">
    <property type="component" value="Unassembled WGS sequence"/>
</dbReference>
<comment type="caution">
    <text evidence="3">The sequence shown here is derived from an EMBL/GenBank/DDBJ whole genome shotgun (WGS) entry which is preliminary data.</text>
</comment>
<dbReference type="AlphaFoldDB" id="A0A7W6UUC0"/>
<dbReference type="EMBL" id="JACIGY010000001">
    <property type="protein sequence ID" value="MBB4409835.1"/>
    <property type="molecule type" value="Genomic_DNA"/>
</dbReference>
<protein>
    <recommendedName>
        <fullName evidence="7">DUF982 domain-containing protein</fullName>
    </recommendedName>
</protein>
<proteinExistence type="predicted"/>
<gene>
    <name evidence="2" type="ORF">GGE31_000306</name>
    <name evidence="1" type="ORF">GGE33_001479</name>
    <name evidence="3" type="ORF">GGE35_000304</name>
</gene>
<evidence type="ECO:0000313" key="2">
    <source>
        <dbReference type="EMBL" id="MBB4409835.1"/>
    </source>
</evidence>
<dbReference type="EMBL" id="JACIGW010000001">
    <property type="protein sequence ID" value="MBB4347771.1"/>
    <property type="molecule type" value="Genomic_DNA"/>
</dbReference>
<evidence type="ECO:0000313" key="4">
    <source>
        <dbReference type="Proteomes" id="UP000520770"/>
    </source>
</evidence>
<dbReference type="Gene3D" id="6.10.250.730">
    <property type="match status" value="1"/>
</dbReference>
<evidence type="ECO:0000313" key="6">
    <source>
        <dbReference type="Proteomes" id="UP000576087"/>
    </source>
</evidence>
<accession>A0A7W6UUC0</accession>
<sequence>MGTVTRIGFALHWAKPVYVGEGDQLDTVVSGPADAIRWMQAHFKHKRGLVYWRAHSLCHEALLGTLHHDFARQPFVDAWVEQSHFEPVPET</sequence>
<organism evidence="3 6">
    <name type="scientific">Aliirhizobium cellulosilyticum</name>
    <dbReference type="NCBI Taxonomy" id="393664"/>
    <lineage>
        <taxon>Bacteria</taxon>
        <taxon>Pseudomonadati</taxon>
        <taxon>Pseudomonadota</taxon>
        <taxon>Alphaproteobacteria</taxon>
        <taxon>Hyphomicrobiales</taxon>
        <taxon>Rhizobiaceae</taxon>
        <taxon>Aliirhizobium</taxon>
    </lineage>
</organism>
<dbReference type="Pfam" id="PF06169">
    <property type="entry name" value="DUF982"/>
    <property type="match status" value="1"/>
</dbReference>